<name>F4QKE8_9CAUL</name>
<comment type="similarity">
    <text evidence="4">Belongs to the 2-oxoacid dehydrogenase family.</text>
</comment>
<dbReference type="InterPro" id="IPR023213">
    <property type="entry name" value="CAT-like_dom_sf"/>
</dbReference>
<reference evidence="16" key="1">
    <citation type="submission" date="2011-03" db="EMBL/GenBank/DDBJ databases">
        <title>Draft genome sequence of Brevundimonas diminuta.</title>
        <authorList>
            <person name="Brown P.J.B."/>
            <person name="Buechlein A."/>
            <person name="Hemmerich C."/>
            <person name="Brun Y.V."/>
        </authorList>
    </citation>
    <scope>NUCLEOTIDE SEQUENCE [LARGE SCALE GENOMIC DNA]</scope>
    <source>
        <strain evidence="16">C19</strain>
    </source>
</reference>
<dbReference type="SUPFAM" id="SSF52777">
    <property type="entry name" value="CoA-dependent acyltransferases"/>
    <property type="match status" value="1"/>
</dbReference>
<evidence type="ECO:0000256" key="13">
    <source>
        <dbReference type="ARBA" id="ARBA00052761"/>
    </source>
</evidence>
<keyword evidence="8 15" id="KW-0808">Transferase</keyword>
<evidence type="ECO:0000256" key="5">
    <source>
        <dbReference type="ARBA" id="ARBA00012945"/>
    </source>
</evidence>
<sequence>MSTIMNVRNAYKDAFEKRHGVKLGFMSFFAKAVVAALKDIPALNAEIEGGDIIYKNHYDLGVAVGTEKGLVVPVLRDVDTLSLAGIEKGIGALGKQARDGTLSLDQLQGGTFTITNGGIYGSLMSTPILNMPQVGILGMHAIKDRAMVVNGQVVVRPMMYLALSYDHRIVDGKEAVTFLVRVKDGLEDPQRFVLEV</sequence>
<dbReference type="Pfam" id="PF00198">
    <property type="entry name" value="2-oxoacid_dh"/>
    <property type="match status" value="1"/>
</dbReference>
<dbReference type="HOGENOM" id="CLU_016733_2_3_5"/>
<dbReference type="Gene3D" id="3.30.559.10">
    <property type="entry name" value="Chloramphenicol acetyltransferase-like domain"/>
    <property type="match status" value="1"/>
</dbReference>
<evidence type="ECO:0000256" key="10">
    <source>
        <dbReference type="ARBA" id="ARBA00023315"/>
    </source>
</evidence>
<evidence type="ECO:0000256" key="3">
    <source>
        <dbReference type="ARBA" id="ARBA00005145"/>
    </source>
</evidence>
<dbReference type="InterPro" id="IPR001078">
    <property type="entry name" value="2-oxoacid_DH_actylTfrase"/>
</dbReference>
<dbReference type="eggNOG" id="COG0508">
    <property type="taxonomic scope" value="Bacteria"/>
</dbReference>
<evidence type="ECO:0000256" key="7">
    <source>
        <dbReference type="ARBA" id="ARBA00022532"/>
    </source>
</evidence>
<evidence type="ECO:0000313" key="15">
    <source>
        <dbReference type="EMBL" id="EGF92100.1"/>
    </source>
</evidence>
<comment type="catalytic activity">
    <reaction evidence="13">
        <text>N(6)-[(R)-dihydrolipoyl]-L-lysyl-[protein] + succinyl-CoA = N(6)-[(R)-S(8)-succinyldihydrolipoyl]-L-lysyl-[protein] + CoA</text>
        <dbReference type="Rhea" id="RHEA:15213"/>
        <dbReference type="Rhea" id="RHEA-COMP:10475"/>
        <dbReference type="Rhea" id="RHEA-COMP:20092"/>
        <dbReference type="ChEBI" id="CHEBI:57287"/>
        <dbReference type="ChEBI" id="CHEBI:57292"/>
        <dbReference type="ChEBI" id="CHEBI:83100"/>
        <dbReference type="ChEBI" id="CHEBI:83120"/>
        <dbReference type="EC" id="2.3.1.61"/>
    </reaction>
</comment>
<dbReference type="Proteomes" id="UP000006512">
    <property type="component" value="Unassembled WGS sequence"/>
</dbReference>
<evidence type="ECO:0000256" key="11">
    <source>
        <dbReference type="ARBA" id="ARBA00030325"/>
    </source>
</evidence>
<dbReference type="PANTHER" id="PTHR43416">
    <property type="entry name" value="DIHYDROLIPOYLLYSINE-RESIDUE SUCCINYLTRANSFERASE COMPONENT OF 2-OXOGLUTARATE DEHYDROGENASE COMPLEX, MITOCHONDRIAL-RELATED"/>
    <property type="match status" value="1"/>
</dbReference>
<comment type="pathway">
    <text evidence="3">Amino-acid degradation; L-lysine degradation via saccharopine pathway; glutaryl-CoA from L-lysine: step 6/6.</text>
</comment>
<dbReference type="GO" id="GO:0005829">
    <property type="term" value="C:cytosol"/>
    <property type="evidence" value="ECO:0007669"/>
    <property type="project" value="TreeGrafter"/>
</dbReference>
<dbReference type="EC" id="2.3.1.61" evidence="5"/>
<comment type="cofactor">
    <cofactor evidence="1">
        <name>(R)-lipoate</name>
        <dbReference type="ChEBI" id="CHEBI:83088"/>
    </cofactor>
</comment>
<dbReference type="GO" id="GO:0006099">
    <property type="term" value="P:tricarboxylic acid cycle"/>
    <property type="evidence" value="ECO:0007669"/>
    <property type="project" value="UniProtKB-KW"/>
</dbReference>
<evidence type="ECO:0000259" key="14">
    <source>
        <dbReference type="Pfam" id="PF00198"/>
    </source>
</evidence>
<evidence type="ECO:0000256" key="1">
    <source>
        <dbReference type="ARBA" id="ARBA00001938"/>
    </source>
</evidence>
<dbReference type="GO" id="GO:0004149">
    <property type="term" value="F:dihydrolipoyllysine-residue succinyltransferase activity"/>
    <property type="evidence" value="ECO:0007669"/>
    <property type="project" value="UniProtKB-EC"/>
</dbReference>
<proteinExistence type="inferred from homology"/>
<evidence type="ECO:0000256" key="4">
    <source>
        <dbReference type="ARBA" id="ARBA00007317"/>
    </source>
</evidence>
<evidence type="ECO:0000256" key="2">
    <source>
        <dbReference type="ARBA" id="ARBA00004052"/>
    </source>
</evidence>
<protein>
    <recommendedName>
        <fullName evidence="6">Dihydrolipoyllysine-residue succinyltransferase component of 2-oxoglutarate dehydrogenase complex</fullName>
        <ecNumber evidence="5">2.3.1.61</ecNumber>
    </recommendedName>
    <alternativeName>
        <fullName evidence="12">2-oxoglutarate dehydrogenase complex component E2</fullName>
    </alternativeName>
    <alternativeName>
        <fullName evidence="11">Dihydrolipoamide succinyltransferase component of 2-oxoglutarate dehydrogenase complex</fullName>
    </alternativeName>
</protein>
<evidence type="ECO:0000256" key="12">
    <source>
        <dbReference type="ARBA" id="ARBA00032406"/>
    </source>
</evidence>
<feature type="domain" description="2-oxoacid dehydrogenase acyltransferase catalytic" evidence="14">
    <location>
        <begin position="1"/>
        <end position="193"/>
    </location>
</feature>
<dbReference type="InterPro" id="IPR050537">
    <property type="entry name" value="2-oxoacid_dehydrogenase"/>
</dbReference>
<accession>F4QKE8</accession>
<dbReference type="STRING" id="715226.ABI_05330"/>
<keyword evidence="10" id="KW-0012">Acyltransferase</keyword>
<comment type="function">
    <text evidence="2">E2 component of the 2-oxoglutarate dehydrogenase (OGDH) complex which catalyzes the second step in the conversion of 2-oxoglutarate to succinyl-CoA and CO(2).</text>
</comment>
<evidence type="ECO:0000313" key="16">
    <source>
        <dbReference type="Proteomes" id="UP000006512"/>
    </source>
</evidence>
<dbReference type="PANTHER" id="PTHR43416:SF5">
    <property type="entry name" value="DIHYDROLIPOYLLYSINE-RESIDUE SUCCINYLTRANSFERASE COMPONENT OF 2-OXOGLUTARATE DEHYDROGENASE COMPLEX, MITOCHONDRIAL"/>
    <property type="match status" value="1"/>
</dbReference>
<dbReference type="AlphaFoldDB" id="F4QKE8"/>
<evidence type="ECO:0000256" key="8">
    <source>
        <dbReference type="ARBA" id="ARBA00022679"/>
    </source>
</evidence>
<organism evidence="15 16">
    <name type="scientific">Asticcacaulis biprosthecium C19</name>
    <dbReference type="NCBI Taxonomy" id="715226"/>
    <lineage>
        <taxon>Bacteria</taxon>
        <taxon>Pseudomonadati</taxon>
        <taxon>Pseudomonadota</taxon>
        <taxon>Alphaproteobacteria</taxon>
        <taxon>Caulobacterales</taxon>
        <taxon>Caulobacteraceae</taxon>
        <taxon>Asticcacaulis</taxon>
    </lineage>
</organism>
<evidence type="ECO:0000256" key="6">
    <source>
        <dbReference type="ARBA" id="ARBA00019511"/>
    </source>
</evidence>
<evidence type="ECO:0000256" key="9">
    <source>
        <dbReference type="ARBA" id="ARBA00022823"/>
    </source>
</evidence>
<keyword evidence="16" id="KW-1185">Reference proteome</keyword>
<keyword evidence="9" id="KW-0450">Lipoyl</keyword>
<dbReference type="EMBL" id="GL883077">
    <property type="protein sequence ID" value="EGF92100.1"/>
    <property type="molecule type" value="Genomic_DNA"/>
</dbReference>
<keyword evidence="7" id="KW-0816">Tricarboxylic acid cycle</keyword>
<gene>
    <name evidence="15" type="ORF">ABI_05330</name>
</gene>